<feature type="domain" description="WRKY" evidence="8">
    <location>
        <begin position="130"/>
        <end position="196"/>
    </location>
</feature>
<organism evidence="9 11">
    <name type="scientific">Vigna unguiculata</name>
    <name type="common">Cowpea</name>
    <dbReference type="NCBI Taxonomy" id="3917"/>
    <lineage>
        <taxon>Eukaryota</taxon>
        <taxon>Viridiplantae</taxon>
        <taxon>Streptophyta</taxon>
        <taxon>Embryophyta</taxon>
        <taxon>Tracheophyta</taxon>
        <taxon>Spermatophyta</taxon>
        <taxon>Magnoliopsida</taxon>
        <taxon>eudicotyledons</taxon>
        <taxon>Gunneridae</taxon>
        <taxon>Pentapetalae</taxon>
        <taxon>rosids</taxon>
        <taxon>fabids</taxon>
        <taxon>Fabales</taxon>
        <taxon>Fabaceae</taxon>
        <taxon>Papilionoideae</taxon>
        <taxon>50 kb inversion clade</taxon>
        <taxon>NPAAA clade</taxon>
        <taxon>indigoferoid/millettioid clade</taxon>
        <taxon>Phaseoleae</taxon>
        <taxon>Vigna</taxon>
    </lineage>
</organism>
<dbReference type="PROSITE" id="PS50811">
    <property type="entry name" value="WRKY"/>
    <property type="match status" value="1"/>
</dbReference>
<dbReference type="Proteomes" id="UP000501690">
    <property type="component" value="Linkage Group LG7"/>
</dbReference>
<dbReference type="InterPro" id="IPR036576">
    <property type="entry name" value="WRKY_dom_sf"/>
</dbReference>
<dbReference type="GO" id="GO:0043565">
    <property type="term" value="F:sequence-specific DNA binding"/>
    <property type="evidence" value="ECO:0007669"/>
    <property type="project" value="InterPro"/>
</dbReference>
<evidence type="ECO:0000313" key="11">
    <source>
        <dbReference type="Proteomes" id="UP000501690"/>
    </source>
</evidence>
<proteinExistence type="predicted"/>
<evidence type="ECO:0000259" key="8">
    <source>
        <dbReference type="PROSITE" id="PS50811"/>
    </source>
</evidence>
<keyword evidence="2" id="KW-0805">Transcription regulation</keyword>
<dbReference type="Gene3D" id="2.20.25.80">
    <property type="entry name" value="WRKY domain"/>
    <property type="match status" value="1"/>
</dbReference>
<evidence type="ECO:0000256" key="6">
    <source>
        <dbReference type="SAM" id="Coils"/>
    </source>
</evidence>
<dbReference type="SMART" id="SM00774">
    <property type="entry name" value="WRKY"/>
    <property type="match status" value="1"/>
</dbReference>
<evidence type="ECO:0000256" key="5">
    <source>
        <dbReference type="ARBA" id="ARBA00023242"/>
    </source>
</evidence>
<dbReference type="PANTHER" id="PTHR31429">
    <property type="entry name" value="WRKY TRANSCRIPTION FACTOR 36-RELATED"/>
    <property type="match status" value="1"/>
</dbReference>
<evidence type="ECO:0000313" key="9">
    <source>
        <dbReference type="EMBL" id="QCD94518.1"/>
    </source>
</evidence>
<keyword evidence="11" id="KW-1185">Reference proteome</keyword>
<dbReference type="GO" id="GO:0005634">
    <property type="term" value="C:nucleus"/>
    <property type="evidence" value="ECO:0007669"/>
    <property type="project" value="UniProtKB-SubCell"/>
</dbReference>
<dbReference type="GO" id="GO:0003700">
    <property type="term" value="F:DNA-binding transcription factor activity"/>
    <property type="evidence" value="ECO:0007669"/>
    <property type="project" value="InterPro"/>
</dbReference>
<evidence type="ECO:0000256" key="1">
    <source>
        <dbReference type="ARBA" id="ARBA00004123"/>
    </source>
</evidence>
<dbReference type="OrthoDB" id="1879341at2759"/>
<gene>
    <name evidence="9" type="ORF">DEO72_LG5g2602</name>
    <name evidence="10" type="ORF">DEO72_LG7g512</name>
</gene>
<feature type="coiled-coil region" evidence="6">
    <location>
        <begin position="22"/>
        <end position="80"/>
    </location>
</feature>
<keyword evidence="6" id="KW-0175">Coiled coil</keyword>
<evidence type="ECO:0000256" key="3">
    <source>
        <dbReference type="ARBA" id="ARBA00023125"/>
    </source>
</evidence>
<dbReference type="Proteomes" id="UP000501690">
    <property type="component" value="Linkage Group LG5"/>
</dbReference>
<dbReference type="SUPFAM" id="SSF118290">
    <property type="entry name" value="WRKY DNA-binding domain"/>
    <property type="match status" value="1"/>
</dbReference>
<protein>
    <submittedName>
        <fullName evidence="9">WRKY transcription factor 33</fullName>
    </submittedName>
</protein>
<dbReference type="InterPro" id="IPR003657">
    <property type="entry name" value="WRKY_dom"/>
</dbReference>
<evidence type="ECO:0000256" key="7">
    <source>
        <dbReference type="SAM" id="MobiDB-lite"/>
    </source>
</evidence>
<dbReference type="EMBL" id="CP039349">
    <property type="protein sequence ID" value="QCD94518.1"/>
    <property type="molecule type" value="Genomic_DNA"/>
</dbReference>
<reference evidence="9 11" key="1">
    <citation type="submission" date="2019-04" db="EMBL/GenBank/DDBJ databases">
        <title>An improved genome assembly and genetic linkage map for asparagus bean, Vigna unguiculata ssp. sesquipedialis.</title>
        <authorList>
            <person name="Xia Q."/>
            <person name="Zhang R."/>
            <person name="Dong Y."/>
        </authorList>
    </citation>
    <scope>NUCLEOTIDE SEQUENCE [LARGE SCALE GENOMIC DNA]</scope>
    <source>
        <tissue evidence="9">Leaf</tissue>
    </source>
</reference>
<comment type="subcellular location">
    <subcellularLocation>
        <location evidence="1">Nucleus</location>
    </subcellularLocation>
</comment>
<evidence type="ECO:0000256" key="4">
    <source>
        <dbReference type="ARBA" id="ARBA00023163"/>
    </source>
</evidence>
<accession>A0A4D6M1N9</accession>
<sequence>MEPTCLDTSLNLNVHPSSLHTDMVLEEELQRLRRENKRLTEMLTHLCDSYMVLQKQLTQLMNTNLEQEQLESRKRKAESECCTNKFGVVNNNNNNNGECSSITEDSFKRYKDFSSSPKVQKVLVKTEASNNSLYVMDGYQWRKYGQKVTRDNPSPRAYFRCSFAPTCPVKKKVQRSLEDPTILVTTYEGEHNHCNERGEIGSKQSEGGKGSSPTVRLDLVKSGLFESAQKSSIQQFLVQQMATSLTRDPNFTTALATAISGKILEAKW</sequence>
<dbReference type="AlphaFoldDB" id="A0A4D6M1N9"/>
<name>A0A4D6M1N9_VIGUN</name>
<keyword evidence="5" id="KW-0539">Nucleus</keyword>
<evidence type="ECO:0000313" key="10">
    <source>
        <dbReference type="EMBL" id="QCD99231.1"/>
    </source>
</evidence>
<keyword evidence="4" id="KW-0804">Transcription</keyword>
<dbReference type="Gramene" id="Vigun08g045400.1.v1.2">
    <property type="protein sequence ID" value="Vigun08g045400.1.v1.2"/>
    <property type="gene ID" value="Vigun08g045400.v1.2"/>
</dbReference>
<dbReference type="PANTHER" id="PTHR31429:SF120">
    <property type="entry name" value="TRANSCRIPTION FACTOR WRKY FAMILY-RELATED"/>
    <property type="match status" value="1"/>
</dbReference>
<keyword evidence="3" id="KW-0238">DNA-binding</keyword>
<evidence type="ECO:0000256" key="2">
    <source>
        <dbReference type="ARBA" id="ARBA00023015"/>
    </source>
</evidence>
<dbReference type="Pfam" id="PF03106">
    <property type="entry name" value="WRKY"/>
    <property type="match status" value="1"/>
</dbReference>
<feature type="region of interest" description="Disordered" evidence="7">
    <location>
        <begin position="193"/>
        <end position="213"/>
    </location>
</feature>
<dbReference type="InterPro" id="IPR044810">
    <property type="entry name" value="WRKY_plant"/>
</dbReference>
<dbReference type="EMBL" id="CP039351">
    <property type="protein sequence ID" value="QCD99231.1"/>
    <property type="molecule type" value="Genomic_DNA"/>
</dbReference>